<gene>
    <name evidence="1" type="ORF">EBB_14790</name>
</gene>
<name>A0ABR9DFP0_9GAMM</name>
<dbReference type="RefSeq" id="WP_192394539.1">
    <property type="nucleotide sequence ID" value="NZ_CAJHIU010000002.1"/>
</dbReference>
<reference evidence="1 2" key="1">
    <citation type="submission" date="2020-09" db="EMBL/GenBank/DDBJ databases">
        <title>Methylomonas albis sp. nov. and Methylomonas fluvii sp. nov.: Two cold-adapted methanotrophs from the River Elbe and an amended description of Methylovulum psychrotolerans strain Eb1.</title>
        <authorList>
            <person name="Bussmann I.K."/>
            <person name="Klings K.-W."/>
            <person name="Warnstedt J."/>
            <person name="Hoppert M."/>
            <person name="Saborowski A."/>
            <person name="Horn F."/>
            <person name="Liebner S."/>
        </authorList>
    </citation>
    <scope>NUCLEOTIDE SEQUENCE [LARGE SCALE GENOMIC DNA]</scope>
    <source>
        <strain evidence="1 2">EbB</strain>
    </source>
</reference>
<protein>
    <recommendedName>
        <fullName evidence="3">YkuD domain-containing protein</fullName>
    </recommendedName>
</protein>
<dbReference type="EMBL" id="JACXST010000002">
    <property type="protein sequence ID" value="MBD9361765.1"/>
    <property type="molecule type" value="Genomic_DNA"/>
</dbReference>
<comment type="caution">
    <text evidence="1">The sequence shown here is derived from an EMBL/GenBank/DDBJ whole genome shotgun (WGS) entry which is preliminary data.</text>
</comment>
<keyword evidence="2" id="KW-1185">Reference proteome</keyword>
<dbReference type="Proteomes" id="UP000641152">
    <property type="component" value="Unassembled WGS sequence"/>
</dbReference>
<organism evidence="1 2">
    <name type="scientific">Methylomonas fluvii</name>
    <dbReference type="NCBI Taxonomy" id="1854564"/>
    <lineage>
        <taxon>Bacteria</taxon>
        <taxon>Pseudomonadati</taxon>
        <taxon>Pseudomonadota</taxon>
        <taxon>Gammaproteobacteria</taxon>
        <taxon>Methylococcales</taxon>
        <taxon>Methylococcaceae</taxon>
        <taxon>Methylomonas</taxon>
    </lineage>
</organism>
<sequence length="330" mass="37062">MNEVNLNRRRILLTTFGIPALAMVACSSEVVRGEKGSPNYEDIKKVNEIINSLQSSSGENLGELYDNQIYPEAFRLAQAAINSLNNVDWKRLFIQLYIACKNLNDEGLYDLLTNIQEAEQSQVTSRSLTPTITPLEVSINSLLPPELRDEYHVLEYDEYLSRAFDPGPPIPVDGCSIVFAASQERASHKNHPIRFGTLFIKKLNGSWVHYQANTGGSAPSFKRRGGPLPPGRYNVNHYRPDRHDVPAMMVEGVSYSFDVLPETDTNVYGRSLFRIHPDGRAPGTLGCIGIAERSLTKQQECENILREIVLQHRNVKLAMTNYSIASEILR</sequence>
<evidence type="ECO:0008006" key="3">
    <source>
        <dbReference type="Google" id="ProtNLM"/>
    </source>
</evidence>
<proteinExistence type="predicted"/>
<evidence type="ECO:0000313" key="2">
    <source>
        <dbReference type="Proteomes" id="UP000641152"/>
    </source>
</evidence>
<accession>A0ABR9DFP0</accession>
<evidence type="ECO:0000313" key="1">
    <source>
        <dbReference type="EMBL" id="MBD9361765.1"/>
    </source>
</evidence>